<feature type="compositionally biased region" description="Basic residues" evidence="9">
    <location>
        <begin position="199"/>
        <end position="211"/>
    </location>
</feature>
<evidence type="ECO:0000256" key="4">
    <source>
        <dbReference type="ARBA" id="ARBA00022857"/>
    </source>
</evidence>
<evidence type="ECO:0000256" key="2">
    <source>
        <dbReference type="ARBA" id="ARBA00022630"/>
    </source>
</evidence>
<dbReference type="PIRSF" id="PIRSF000232">
    <property type="entry name" value="YdjA"/>
    <property type="match status" value="1"/>
</dbReference>
<dbReference type="InterPro" id="IPR029479">
    <property type="entry name" value="Nitroreductase"/>
</dbReference>
<dbReference type="RefSeq" id="WP_101305868.1">
    <property type="nucleotide sequence ID" value="NZ_CP025299.1"/>
</dbReference>
<accession>A0A2K9D813</accession>
<feature type="binding site" evidence="8">
    <location>
        <position position="46"/>
    </location>
    <ligand>
        <name>FMN</name>
        <dbReference type="ChEBI" id="CHEBI:58210"/>
        <note>ligand shared between dimeric partners</note>
    </ligand>
</feature>
<feature type="domain" description="Nitroreductase" evidence="10">
    <location>
        <begin position="14"/>
        <end position="160"/>
    </location>
</feature>
<dbReference type="InterPro" id="IPR052530">
    <property type="entry name" value="NAD(P)H_nitroreductase"/>
</dbReference>
<organism evidence="11 12">
    <name type="scientific">Microbacterium hominis</name>
    <dbReference type="NCBI Taxonomy" id="162426"/>
    <lineage>
        <taxon>Bacteria</taxon>
        <taxon>Bacillati</taxon>
        <taxon>Actinomycetota</taxon>
        <taxon>Actinomycetes</taxon>
        <taxon>Micrococcales</taxon>
        <taxon>Microbacteriaceae</taxon>
        <taxon>Microbacterium</taxon>
    </lineage>
</organism>
<comment type="similarity">
    <text evidence="1 7">Belongs to the nitroreductase family.</text>
</comment>
<dbReference type="KEGG" id="mhos:CXR34_05755"/>
<dbReference type="PANTHER" id="PTHR43821">
    <property type="entry name" value="NAD(P)H NITROREDUCTASE YDJA-RELATED"/>
    <property type="match status" value="1"/>
</dbReference>
<evidence type="ECO:0000256" key="8">
    <source>
        <dbReference type="PIRSR" id="PIRSR000232-1"/>
    </source>
</evidence>
<dbReference type="InterPro" id="IPR026021">
    <property type="entry name" value="YdjA-like"/>
</dbReference>
<dbReference type="EMBL" id="CP025299">
    <property type="protein sequence ID" value="AUG29022.1"/>
    <property type="molecule type" value="Genomic_DNA"/>
</dbReference>
<dbReference type="InterPro" id="IPR000415">
    <property type="entry name" value="Nitroreductase-like"/>
</dbReference>
<dbReference type="EC" id="1.-.-.-" evidence="7"/>
<keyword evidence="2 7" id="KW-0285">Flavoprotein</keyword>
<evidence type="ECO:0000259" key="10">
    <source>
        <dbReference type="Pfam" id="PF00881"/>
    </source>
</evidence>
<dbReference type="PANTHER" id="PTHR43821:SF1">
    <property type="entry name" value="NAD(P)H NITROREDUCTASE YDJA-RELATED"/>
    <property type="match status" value="1"/>
</dbReference>
<dbReference type="AlphaFoldDB" id="A0A2K9D813"/>
<evidence type="ECO:0000313" key="12">
    <source>
        <dbReference type="Proteomes" id="UP000233276"/>
    </source>
</evidence>
<dbReference type="SUPFAM" id="SSF55469">
    <property type="entry name" value="FMN-dependent nitroreductase-like"/>
    <property type="match status" value="1"/>
</dbReference>
<dbReference type="Proteomes" id="UP000233276">
    <property type="component" value="Chromosome"/>
</dbReference>
<name>A0A2K9D813_9MICO</name>
<evidence type="ECO:0000313" key="11">
    <source>
        <dbReference type="EMBL" id="AUG29022.1"/>
    </source>
</evidence>
<evidence type="ECO:0000256" key="5">
    <source>
        <dbReference type="ARBA" id="ARBA00023002"/>
    </source>
</evidence>
<feature type="region of interest" description="Disordered" evidence="9">
    <location>
        <begin position="163"/>
        <end position="211"/>
    </location>
</feature>
<keyword evidence="4 7" id="KW-0521">NADP</keyword>
<evidence type="ECO:0000256" key="6">
    <source>
        <dbReference type="ARBA" id="ARBA00023027"/>
    </source>
</evidence>
<feature type="binding site" description="in other chain" evidence="8">
    <location>
        <begin position="130"/>
        <end position="132"/>
    </location>
    <ligand>
        <name>FMN</name>
        <dbReference type="ChEBI" id="CHEBI:58210"/>
        <note>ligand shared between dimeric partners</note>
    </ligand>
</feature>
<evidence type="ECO:0000256" key="3">
    <source>
        <dbReference type="ARBA" id="ARBA00022643"/>
    </source>
</evidence>
<gene>
    <name evidence="11" type="ORF">CXR34_05755</name>
</gene>
<dbReference type="GO" id="GO:0016491">
    <property type="term" value="F:oxidoreductase activity"/>
    <property type="evidence" value="ECO:0007669"/>
    <property type="project" value="UniProtKB-UniRule"/>
</dbReference>
<keyword evidence="5 7" id="KW-0560">Oxidoreductase</keyword>
<comment type="cofactor">
    <cofactor evidence="8">
        <name>FMN</name>
        <dbReference type="ChEBI" id="CHEBI:58210"/>
    </cofactor>
    <text evidence="8">Binds 1 FMN per subunit.</text>
</comment>
<feature type="binding site" description="in other chain" evidence="8">
    <location>
        <begin position="17"/>
        <end position="19"/>
    </location>
    <ligand>
        <name>FMN</name>
        <dbReference type="ChEBI" id="CHEBI:58210"/>
        <note>ligand shared between dimeric partners</note>
    </ligand>
</feature>
<dbReference type="Gene3D" id="3.40.109.10">
    <property type="entry name" value="NADH Oxidase"/>
    <property type="match status" value="1"/>
</dbReference>
<evidence type="ECO:0000256" key="9">
    <source>
        <dbReference type="SAM" id="MobiDB-lite"/>
    </source>
</evidence>
<evidence type="ECO:0000256" key="7">
    <source>
        <dbReference type="PIRNR" id="PIRNR000232"/>
    </source>
</evidence>
<dbReference type="Pfam" id="PF00881">
    <property type="entry name" value="Nitroreductase"/>
    <property type="match status" value="1"/>
</dbReference>
<protein>
    <recommendedName>
        <fullName evidence="7">Putative NAD(P)H nitroreductase</fullName>
        <ecNumber evidence="7">1.-.-.-</ecNumber>
    </recommendedName>
</protein>
<keyword evidence="3 7" id="KW-0288">FMN</keyword>
<reference evidence="11 12" key="1">
    <citation type="submission" date="2017-12" db="EMBL/GenBank/DDBJ databases">
        <title>Isolation and characterization of estrogens degradatiion strain Microbacterium hominis SJTG1.</title>
        <authorList>
            <person name="Xiong W."/>
            <person name="Yin C."/>
            <person name="Zheng D."/>
            <person name="Liang R."/>
        </authorList>
    </citation>
    <scope>NUCLEOTIDE SEQUENCE [LARGE SCALE GENOMIC DNA]</scope>
    <source>
        <strain evidence="11 12">SJTG1</strain>
    </source>
</reference>
<evidence type="ECO:0000256" key="1">
    <source>
        <dbReference type="ARBA" id="ARBA00007118"/>
    </source>
</evidence>
<proteinExistence type="inferred from homology"/>
<sequence>MIDAVTDYPALAAVRGRRSWSKVTDAAPTRAELLTLVSAAGRVADHSSLRPWRVIELRGDDRLALGAAIATAEGDDKPSTKPLRAPLVLAIVASYRKSDKVPRWEQEAVASGVAHMLSLLLDEAGWGVIWRTGRYTRAKAVAKAHGLGADEELLGWLYVGGKPQGARPGRRTSVDPRSHLTRMPAATVSGEKADAAAAKAKKKVKKKKKKD</sequence>
<feature type="binding site" evidence="8">
    <location>
        <position position="42"/>
    </location>
    <ligand>
        <name>FMN</name>
        <dbReference type="ChEBI" id="CHEBI:58210"/>
        <note>ligand shared between dimeric partners</note>
    </ligand>
</feature>
<keyword evidence="6 7" id="KW-0520">NAD</keyword>